<dbReference type="CDD" id="cd03801">
    <property type="entry name" value="GT4_PimA-like"/>
    <property type="match status" value="1"/>
</dbReference>
<accession>A0A1F5S957</accession>
<evidence type="ECO:0000313" key="3">
    <source>
        <dbReference type="EMBL" id="OGF23146.1"/>
    </source>
</evidence>
<evidence type="ECO:0000259" key="1">
    <source>
        <dbReference type="Pfam" id="PF00534"/>
    </source>
</evidence>
<gene>
    <name evidence="3" type="ORF">A3D45_02975</name>
</gene>
<dbReference type="InterPro" id="IPR001296">
    <property type="entry name" value="Glyco_trans_1"/>
</dbReference>
<sequence length="403" mass="45138">MKKILIFSTAYLPLVGGAEIAVKELTDRLAGFPAQGACLPARQEPVSGWDFDLITARIKRQLTAQEKIGRVMVYRVGLGYKLDKFLLPILGLIKAIKLNGRNNYQIIWSIMASQASVAAAFLKIFFSTKKLVLNIQEGDEEEHLKRYVLGNNLLYKILIRPWHLLVFKKADYITAISADLKERARGNGAKATIEIIPNGVDVQRFIQEYKIEDLLVLKNKLGKLADNKFIITVSRLVLKNAVDDIIKALKYLPDNVKLLILGAGQDENSLKLLVQELKLGKRILFLGQVGHEELPKYLKISDVFVRPSLSEGLGNAFLEAMASGVPIIATPVGGIVDFLRDGETGLFCEVRNPGSIAEKIKIYLENKALTDKIKINGRELVIKNYDWDLIAKRMEKIFEKVIV</sequence>
<feature type="domain" description="Glycosyl transferase family 1" evidence="1">
    <location>
        <begin position="218"/>
        <end position="379"/>
    </location>
</feature>
<feature type="domain" description="Glycosyltransferase subfamily 4-like N-terminal" evidence="2">
    <location>
        <begin position="48"/>
        <end position="204"/>
    </location>
</feature>
<dbReference type="SUPFAM" id="SSF53756">
    <property type="entry name" value="UDP-Glycosyltransferase/glycogen phosphorylase"/>
    <property type="match status" value="1"/>
</dbReference>
<dbReference type="AlphaFoldDB" id="A0A1F5S957"/>
<dbReference type="PANTHER" id="PTHR12526">
    <property type="entry name" value="GLYCOSYLTRANSFERASE"/>
    <property type="match status" value="1"/>
</dbReference>
<evidence type="ECO:0000313" key="4">
    <source>
        <dbReference type="Proteomes" id="UP000176877"/>
    </source>
</evidence>
<reference evidence="3 4" key="1">
    <citation type="journal article" date="2016" name="Nat. Commun.">
        <title>Thousands of microbial genomes shed light on interconnected biogeochemical processes in an aquifer system.</title>
        <authorList>
            <person name="Anantharaman K."/>
            <person name="Brown C.T."/>
            <person name="Hug L.A."/>
            <person name="Sharon I."/>
            <person name="Castelle C.J."/>
            <person name="Probst A.J."/>
            <person name="Thomas B.C."/>
            <person name="Singh A."/>
            <person name="Wilkins M.J."/>
            <person name="Karaoz U."/>
            <person name="Brodie E.L."/>
            <person name="Williams K.H."/>
            <person name="Hubbard S.S."/>
            <person name="Banfield J.F."/>
        </authorList>
    </citation>
    <scope>NUCLEOTIDE SEQUENCE [LARGE SCALE GENOMIC DNA]</scope>
</reference>
<evidence type="ECO:0000259" key="2">
    <source>
        <dbReference type="Pfam" id="PF13439"/>
    </source>
</evidence>
<dbReference type="EMBL" id="MFFT01000024">
    <property type="protein sequence ID" value="OGF23146.1"/>
    <property type="molecule type" value="Genomic_DNA"/>
</dbReference>
<dbReference type="Proteomes" id="UP000176877">
    <property type="component" value="Unassembled WGS sequence"/>
</dbReference>
<name>A0A1F5S957_9BACT</name>
<comment type="caution">
    <text evidence="3">The sequence shown here is derived from an EMBL/GenBank/DDBJ whole genome shotgun (WGS) entry which is preliminary data.</text>
</comment>
<dbReference type="GO" id="GO:0016757">
    <property type="term" value="F:glycosyltransferase activity"/>
    <property type="evidence" value="ECO:0007669"/>
    <property type="project" value="InterPro"/>
</dbReference>
<evidence type="ECO:0008006" key="5">
    <source>
        <dbReference type="Google" id="ProtNLM"/>
    </source>
</evidence>
<proteinExistence type="predicted"/>
<dbReference type="Gene3D" id="3.40.50.2000">
    <property type="entry name" value="Glycogen Phosphorylase B"/>
    <property type="match status" value="2"/>
</dbReference>
<dbReference type="InterPro" id="IPR028098">
    <property type="entry name" value="Glyco_trans_4-like_N"/>
</dbReference>
<dbReference type="Pfam" id="PF13439">
    <property type="entry name" value="Glyco_transf_4"/>
    <property type="match status" value="1"/>
</dbReference>
<organism evidence="3 4">
    <name type="scientific">Candidatus Falkowbacteria bacterium RIFCSPHIGHO2_02_FULL_42_9</name>
    <dbReference type="NCBI Taxonomy" id="1797986"/>
    <lineage>
        <taxon>Bacteria</taxon>
        <taxon>Candidatus Falkowiibacteriota</taxon>
    </lineage>
</organism>
<dbReference type="Pfam" id="PF00534">
    <property type="entry name" value="Glycos_transf_1"/>
    <property type="match status" value="1"/>
</dbReference>
<protein>
    <recommendedName>
        <fullName evidence="5">Glycosyl transferase family 1 domain-containing protein</fullName>
    </recommendedName>
</protein>